<organism evidence="2 3">
    <name type="scientific">Thermobacillus composti (strain DSM 18247 / JCM 13945 / KWC4)</name>
    <dbReference type="NCBI Taxonomy" id="717605"/>
    <lineage>
        <taxon>Bacteria</taxon>
        <taxon>Bacillati</taxon>
        <taxon>Bacillota</taxon>
        <taxon>Bacilli</taxon>
        <taxon>Bacillales</taxon>
        <taxon>Paenibacillaceae</taxon>
        <taxon>Thermobacillus</taxon>
    </lineage>
</organism>
<dbReference type="eggNOG" id="COG1334">
    <property type="taxonomic scope" value="Bacteria"/>
</dbReference>
<dbReference type="Pfam" id="PF03646">
    <property type="entry name" value="FlaG"/>
    <property type="match status" value="1"/>
</dbReference>
<dbReference type="KEGG" id="tco:Theco_0160"/>
<dbReference type="STRING" id="717605.Theco_0160"/>
<dbReference type="Gene3D" id="3.30.160.170">
    <property type="entry name" value="FlaG-like"/>
    <property type="match status" value="1"/>
</dbReference>
<evidence type="ECO:0000256" key="1">
    <source>
        <dbReference type="SAM" id="MobiDB-lite"/>
    </source>
</evidence>
<keyword evidence="3" id="KW-1185">Reference proteome</keyword>
<dbReference type="SUPFAM" id="SSF160214">
    <property type="entry name" value="FlaG-like"/>
    <property type="match status" value="1"/>
</dbReference>
<accession>L0E9G6</accession>
<dbReference type="HOGENOM" id="CLU_120910_1_0_9"/>
<keyword evidence="2" id="KW-0966">Cell projection</keyword>
<dbReference type="AlphaFoldDB" id="L0E9G6"/>
<feature type="region of interest" description="Disordered" evidence="1">
    <location>
        <begin position="1"/>
        <end position="31"/>
    </location>
</feature>
<feature type="compositionally biased region" description="Polar residues" evidence="1">
    <location>
        <begin position="1"/>
        <end position="19"/>
    </location>
</feature>
<protein>
    <submittedName>
        <fullName evidence="2">Flagellar protein FlaG</fullName>
    </submittedName>
</protein>
<dbReference type="InterPro" id="IPR035924">
    <property type="entry name" value="FlaG-like_sf"/>
</dbReference>
<sequence>MDMQSVKSTAISIHPSGSSPAGPETKGDTANAFSGLRASSIRRLKQLEFAEISGMRVTIGEEQLVRAIERAIREMSGPDTGLEVKIHEATGAVVMRVINRETGDLIREVPPERTLDIVYKMMEIAGLLFDEKV</sequence>
<reference evidence="3" key="1">
    <citation type="submission" date="2012-01" db="EMBL/GenBank/DDBJ databases">
        <title>Complete sequence of chromosome of Thermobacillus composti KWC4.</title>
        <authorList>
            <person name="Lucas S."/>
            <person name="Han J."/>
            <person name="Lapidus A."/>
            <person name="Cheng J.-F."/>
            <person name="Goodwin L."/>
            <person name="Pitluck S."/>
            <person name="Peters L."/>
            <person name="Ovchinnikova G."/>
            <person name="Teshima H."/>
            <person name="Detter J.C."/>
            <person name="Han C."/>
            <person name="Tapia R."/>
            <person name="Land M."/>
            <person name="Hauser L."/>
            <person name="Kyrpides N."/>
            <person name="Ivanova N."/>
            <person name="Pagani I."/>
            <person name="Anderson I."/>
            <person name="Woyke T."/>
        </authorList>
    </citation>
    <scope>NUCLEOTIDE SEQUENCE [LARGE SCALE GENOMIC DNA]</scope>
    <source>
        <strain evidence="3">DSM 18247 / JCM 13945 / KWC4</strain>
    </source>
</reference>
<dbReference type="PANTHER" id="PTHR37166:SF1">
    <property type="entry name" value="PROTEIN FLAG"/>
    <property type="match status" value="1"/>
</dbReference>
<keyword evidence="2" id="KW-0282">Flagellum</keyword>
<evidence type="ECO:0000313" key="3">
    <source>
        <dbReference type="Proteomes" id="UP000010795"/>
    </source>
</evidence>
<dbReference type="EMBL" id="CP003255">
    <property type="protein sequence ID" value="AGA56407.1"/>
    <property type="molecule type" value="Genomic_DNA"/>
</dbReference>
<evidence type="ECO:0000313" key="2">
    <source>
        <dbReference type="EMBL" id="AGA56407.1"/>
    </source>
</evidence>
<dbReference type="PANTHER" id="PTHR37166">
    <property type="entry name" value="PROTEIN FLAG"/>
    <property type="match status" value="1"/>
</dbReference>
<proteinExistence type="predicted"/>
<gene>
    <name evidence="2" type="ordered locus">Theco_0160</name>
</gene>
<dbReference type="Proteomes" id="UP000010795">
    <property type="component" value="Chromosome"/>
</dbReference>
<dbReference type="InterPro" id="IPR005186">
    <property type="entry name" value="FlaG"/>
</dbReference>
<name>L0E9G6_THECK</name>
<keyword evidence="2" id="KW-0969">Cilium</keyword>